<name>A0A7I8E8F0_PSEAI</name>
<geneLocation type="plasmid" evidence="1">
    <name>pJUPA4295</name>
</geneLocation>
<dbReference type="AlphaFoldDB" id="A0A7I8E8F0"/>
<evidence type="ECO:0000313" key="1">
    <source>
        <dbReference type="EMBL" id="BCL65586.1"/>
    </source>
</evidence>
<protein>
    <submittedName>
        <fullName evidence="1">Uncharacterized protein</fullName>
    </submittedName>
</protein>
<dbReference type="RefSeq" id="WP_034055404.1">
    <property type="nucleotide sequence ID" value="NZ_LC586269.1"/>
</dbReference>
<accession>A0A7I8E8F0</accession>
<reference evidence="1" key="1">
    <citation type="submission" date="2020-10" db="EMBL/GenBank/DDBJ databases">
        <title>Complete plasmid sequence of Pseudomonas aeruginosa ST1816 harboring blaVIMs.</title>
        <authorList>
            <person name="Hishinuma T."/>
            <person name="Tada T."/>
            <person name="Kirikae T."/>
        </authorList>
    </citation>
    <scope>NUCLEOTIDE SEQUENCE</scope>
    <source>
        <strain evidence="1">JUPA4295</strain>
        <plasmid evidence="1">pJUPA4295</plasmid>
    </source>
</reference>
<keyword evidence="1" id="KW-0614">Plasmid</keyword>
<dbReference type="EMBL" id="LC586269">
    <property type="protein sequence ID" value="BCL65586.1"/>
    <property type="molecule type" value="Genomic_DNA"/>
</dbReference>
<proteinExistence type="predicted"/>
<organism evidence="1">
    <name type="scientific">Pseudomonas aeruginosa</name>
    <dbReference type="NCBI Taxonomy" id="287"/>
    <lineage>
        <taxon>Bacteria</taxon>
        <taxon>Pseudomonadati</taxon>
        <taxon>Pseudomonadota</taxon>
        <taxon>Gammaproteobacteria</taxon>
        <taxon>Pseudomonadales</taxon>
        <taxon>Pseudomonadaceae</taxon>
        <taxon>Pseudomonas</taxon>
    </lineage>
</organism>
<sequence>MKPVLKQYSLDEAMLGGVSRGLVTLVNDYDALVPLIDAARYVRAQGGRETPLEPTPICLTGDAGEEWVSIFHSDVHNTLFVLRTRGATHETRIYAYTYGKQPFLLVDAVQILKYHKSTYTLDLWS</sequence>